<organism evidence="3">
    <name type="scientific">viral metagenome</name>
    <dbReference type="NCBI Taxonomy" id="1070528"/>
    <lineage>
        <taxon>unclassified sequences</taxon>
        <taxon>metagenomes</taxon>
        <taxon>organismal metagenomes</taxon>
    </lineage>
</organism>
<feature type="region of interest" description="Disordered" evidence="1">
    <location>
        <begin position="1"/>
        <end position="22"/>
    </location>
</feature>
<dbReference type="AlphaFoldDB" id="A0A2V0RGW4"/>
<evidence type="ECO:0000256" key="1">
    <source>
        <dbReference type="SAM" id="MobiDB-lite"/>
    </source>
</evidence>
<evidence type="ECO:0000256" key="2">
    <source>
        <dbReference type="SAM" id="Phobius"/>
    </source>
</evidence>
<keyword evidence="2" id="KW-0812">Transmembrane</keyword>
<protein>
    <submittedName>
        <fullName evidence="3">Uncharacterized protein</fullName>
    </submittedName>
</protein>
<proteinExistence type="predicted"/>
<keyword evidence="2" id="KW-0472">Membrane</keyword>
<keyword evidence="2" id="KW-1133">Transmembrane helix</keyword>
<name>A0A2V0RGW4_9ZZZZ</name>
<feature type="transmembrane region" description="Helical" evidence="2">
    <location>
        <begin position="165"/>
        <end position="184"/>
    </location>
</feature>
<evidence type="ECO:0000313" key="3">
    <source>
        <dbReference type="EMBL" id="GBH21758.1"/>
    </source>
</evidence>
<comment type="caution">
    <text evidence="3">The sequence shown here is derived from an EMBL/GenBank/DDBJ whole genome shotgun (WGS) entry which is preliminary data.</text>
</comment>
<reference evidence="3" key="1">
    <citation type="submission" date="2017-04" db="EMBL/GenBank/DDBJ databases">
        <title>Unveiling RNA virosphere associated with marine microorganisms.</title>
        <authorList>
            <person name="Urayama S."/>
            <person name="Takaki Y."/>
            <person name="Nishi S."/>
            <person name="Yoshida Y."/>
            <person name="Deguchi S."/>
            <person name="Takai K."/>
            <person name="Nunoura T."/>
        </authorList>
    </citation>
    <scope>NUCLEOTIDE SEQUENCE</scope>
</reference>
<accession>A0A2V0RGW4</accession>
<dbReference type="EMBL" id="BDQA01000306">
    <property type="protein sequence ID" value="GBH21758.1"/>
    <property type="molecule type" value="Genomic_RNA"/>
</dbReference>
<sequence>MPRLTPGGLEEHEGQKGKKGGVGSYDQLAEGVMGVGPSGMTPAEYLKNKEIEARKLGYDVVIGHPDLIAIAFDRRFVNVGYVTGIINDMLEDSGMRIKPEFDGMIYDPITNLKIDLRTDASPINIPIPSNFALFILGNKMEARQHPVKGTANMTTDGVETTYQKIFLAAIFYSVVAVLGPKIFIQVFKRFLVPFAAGAGTRRYKRKVLDGIQDNSILMTQMSEDVVSILNKLGGVSEKDLRLIRKLKLFMRET</sequence>